<keyword evidence="1" id="KW-1133">Transmembrane helix</keyword>
<dbReference type="Proteomes" id="UP000001194">
    <property type="component" value="Unassembled WGS sequence"/>
</dbReference>
<dbReference type="HOGENOM" id="CLU_538682_0_0_1"/>
<dbReference type="AlphaFoldDB" id="B0DD19"/>
<dbReference type="OrthoDB" id="3227921at2759"/>
<dbReference type="KEGG" id="lbc:LACBIDRAFT_327869"/>
<name>B0DD19_LACBS</name>
<reference evidence="2 3" key="1">
    <citation type="journal article" date="2008" name="Nature">
        <title>The genome of Laccaria bicolor provides insights into mycorrhizal symbiosis.</title>
        <authorList>
            <person name="Martin F."/>
            <person name="Aerts A."/>
            <person name="Ahren D."/>
            <person name="Brun A."/>
            <person name="Danchin E.G.J."/>
            <person name="Duchaussoy F."/>
            <person name="Gibon J."/>
            <person name="Kohler A."/>
            <person name="Lindquist E."/>
            <person name="Pereda V."/>
            <person name="Salamov A."/>
            <person name="Shapiro H.J."/>
            <person name="Wuyts J."/>
            <person name="Blaudez D."/>
            <person name="Buee M."/>
            <person name="Brokstein P."/>
            <person name="Canbaeck B."/>
            <person name="Cohen D."/>
            <person name="Courty P.E."/>
            <person name="Coutinho P.M."/>
            <person name="Delaruelle C."/>
            <person name="Detter J.C."/>
            <person name="Deveau A."/>
            <person name="DiFazio S."/>
            <person name="Duplessis S."/>
            <person name="Fraissinet-Tachet L."/>
            <person name="Lucic E."/>
            <person name="Frey-Klett P."/>
            <person name="Fourrey C."/>
            <person name="Feussner I."/>
            <person name="Gay G."/>
            <person name="Grimwood J."/>
            <person name="Hoegger P.J."/>
            <person name="Jain P."/>
            <person name="Kilaru S."/>
            <person name="Labbe J."/>
            <person name="Lin Y.C."/>
            <person name="Legue V."/>
            <person name="Le Tacon F."/>
            <person name="Marmeisse R."/>
            <person name="Melayah D."/>
            <person name="Montanini B."/>
            <person name="Muratet M."/>
            <person name="Nehls U."/>
            <person name="Niculita-Hirzel H."/>
            <person name="Oudot-Le Secq M.P."/>
            <person name="Peter M."/>
            <person name="Quesneville H."/>
            <person name="Rajashekar B."/>
            <person name="Reich M."/>
            <person name="Rouhier N."/>
            <person name="Schmutz J."/>
            <person name="Yin T."/>
            <person name="Chalot M."/>
            <person name="Henrissat B."/>
            <person name="Kuees U."/>
            <person name="Lucas S."/>
            <person name="Van de Peer Y."/>
            <person name="Podila G.K."/>
            <person name="Polle A."/>
            <person name="Pukkila P.J."/>
            <person name="Richardson P.M."/>
            <person name="Rouze P."/>
            <person name="Sanders I.R."/>
            <person name="Stajich J.E."/>
            <person name="Tunlid A."/>
            <person name="Tuskan G."/>
            <person name="Grigoriev I.V."/>
        </authorList>
    </citation>
    <scope>NUCLEOTIDE SEQUENCE [LARGE SCALE GENOMIC DNA]</scope>
    <source>
        <strain evidence="3">S238N-H82 / ATCC MYA-4686</strain>
    </source>
</reference>
<feature type="transmembrane region" description="Helical" evidence="1">
    <location>
        <begin position="55"/>
        <end position="73"/>
    </location>
</feature>
<dbReference type="RefSeq" id="XP_001881787.1">
    <property type="nucleotide sequence ID" value="XM_001881752.1"/>
</dbReference>
<proteinExistence type="predicted"/>
<organism evidence="3">
    <name type="scientific">Laccaria bicolor (strain S238N-H82 / ATCC MYA-4686)</name>
    <name type="common">Bicoloured deceiver</name>
    <name type="synonym">Laccaria laccata var. bicolor</name>
    <dbReference type="NCBI Taxonomy" id="486041"/>
    <lineage>
        <taxon>Eukaryota</taxon>
        <taxon>Fungi</taxon>
        <taxon>Dikarya</taxon>
        <taxon>Basidiomycota</taxon>
        <taxon>Agaricomycotina</taxon>
        <taxon>Agaricomycetes</taxon>
        <taxon>Agaricomycetidae</taxon>
        <taxon>Agaricales</taxon>
        <taxon>Agaricineae</taxon>
        <taxon>Hydnangiaceae</taxon>
        <taxon>Laccaria</taxon>
    </lineage>
</organism>
<feature type="transmembrane region" description="Helical" evidence="1">
    <location>
        <begin position="85"/>
        <end position="105"/>
    </location>
</feature>
<evidence type="ECO:0000256" key="1">
    <source>
        <dbReference type="SAM" id="Phobius"/>
    </source>
</evidence>
<evidence type="ECO:0000313" key="2">
    <source>
        <dbReference type="EMBL" id="EDR07395.1"/>
    </source>
</evidence>
<dbReference type="GeneID" id="6077639"/>
<feature type="transmembrane region" description="Helical" evidence="1">
    <location>
        <begin position="194"/>
        <end position="212"/>
    </location>
</feature>
<evidence type="ECO:0000313" key="3">
    <source>
        <dbReference type="Proteomes" id="UP000001194"/>
    </source>
</evidence>
<accession>B0DD19</accession>
<keyword evidence="3" id="KW-1185">Reference proteome</keyword>
<dbReference type="EMBL" id="DS547104">
    <property type="protein sequence ID" value="EDR07395.1"/>
    <property type="molecule type" value="Genomic_DNA"/>
</dbReference>
<keyword evidence="1" id="KW-0812">Transmembrane</keyword>
<sequence length="506" mass="56184">MFAVKNLLQRLLKLVLSIFLSSSLRSWLARLLLGSCFTCIALSLSIWGIVGPENLIPMVVLNVTILSHHSYVMTKREALKEKPRFGSLVDFILTTAECTFVPYFVQPWSWYGKDPYEMPAVTFLVTSAIYVQIACLCLLLMAIDEPSGVVTKPFDFYAMTKGDKPPSLPIHRIVAGPAISHDQHKFVPLLRRSFVTVIALVLLAFSFTNLVFGPVQEAAMSPYKIYTTPTTLTLNNPAVVGENWRIVACSQLAIGSSLEMWDNKTVSICAFKNLEPAFQAMNSEDNVKMVVFDCPLGWPDVLITVNFTTLGINGTFPSNSASSAVSIVVGMYNDTGGVIRNTWPIPLVPDAHLFGGVIATIREQFRRPGLASLGIFSSTEGFYIGAVPFLSSDPSLQVPRHNNTATLRLYLQDDYSDWHVSVEYREKSVLSGLAAVGGFWTVLNGLFATIFGTTLLPDEPGERYRNLCQSDKGMLDYIHDHFVDLSPFEGNRPIHEITNPVYDHWH</sequence>
<protein>
    <submittedName>
        <fullName evidence="2">Predicted protein</fullName>
    </submittedName>
</protein>
<feature type="transmembrane region" description="Helical" evidence="1">
    <location>
        <begin position="27"/>
        <end position="49"/>
    </location>
</feature>
<dbReference type="InParanoid" id="B0DD19"/>
<keyword evidence="1" id="KW-0472">Membrane</keyword>
<feature type="transmembrane region" description="Helical" evidence="1">
    <location>
        <begin position="120"/>
        <end position="143"/>
    </location>
</feature>
<gene>
    <name evidence="2" type="ORF">LACBIDRAFT_327869</name>
</gene>